<evidence type="ECO:0000313" key="2">
    <source>
        <dbReference type="EMBL" id="GAA3741150.1"/>
    </source>
</evidence>
<keyword evidence="3" id="KW-1185">Reference proteome</keyword>
<organism evidence="2 3">
    <name type="scientific">Salinactinospora qingdaonensis</name>
    <dbReference type="NCBI Taxonomy" id="702744"/>
    <lineage>
        <taxon>Bacteria</taxon>
        <taxon>Bacillati</taxon>
        <taxon>Actinomycetota</taxon>
        <taxon>Actinomycetes</taxon>
        <taxon>Streptosporangiales</taxon>
        <taxon>Nocardiopsidaceae</taxon>
        <taxon>Salinactinospora</taxon>
    </lineage>
</organism>
<dbReference type="SUPFAM" id="SSF89550">
    <property type="entry name" value="PHP domain-like"/>
    <property type="match status" value="1"/>
</dbReference>
<evidence type="ECO:0000259" key="1">
    <source>
        <dbReference type="SMART" id="SM00481"/>
    </source>
</evidence>
<name>A0ABP7FM30_9ACTN</name>
<reference evidence="3" key="1">
    <citation type="journal article" date="2019" name="Int. J. Syst. Evol. Microbiol.">
        <title>The Global Catalogue of Microorganisms (GCM) 10K type strain sequencing project: providing services to taxonomists for standard genome sequencing and annotation.</title>
        <authorList>
            <consortium name="The Broad Institute Genomics Platform"/>
            <consortium name="The Broad Institute Genome Sequencing Center for Infectious Disease"/>
            <person name="Wu L."/>
            <person name="Ma J."/>
        </authorList>
    </citation>
    <scope>NUCLEOTIDE SEQUENCE [LARGE SCALE GENOMIC DNA]</scope>
    <source>
        <strain evidence="3">JCM 17137</strain>
    </source>
</reference>
<dbReference type="InterPro" id="IPR052018">
    <property type="entry name" value="PHP_domain"/>
</dbReference>
<dbReference type="InterPro" id="IPR004013">
    <property type="entry name" value="PHP_dom"/>
</dbReference>
<dbReference type="InterPro" id="IPR003141">
    <property type="entry name" value="Pol/His_phosphatase_N"/>
</dbReference>
<feature type="domain" description="Polymerase/histidinol phosphatase N-terminal" evidence="1">
    <location>
        <begin position="3"/>
        <end position="67"/>
    </location>
</feature>
<dbReference type="PANTHER" id="PTHR42924">
    <property type="entry name" value="EXONUCLEASE"/>
    <property type="match status" value="1"/>
</dbReference>
<proteinExistence type="predicted"/>
<dbReference type="Proteomes" id="UP001500908">
    <property type="component" value="Unassembled WGS sequence"/>
</dbReference>
<accession>A0ABP7FM30</accession>
<dbReference type="EMBL" id="BAABDD010000008">
    <property type="protein sequence ID" value="GAA3741150.1"/>
    <property type="molecule type" value="Genomic_DNA"/>
</dbReference>
<dbReference type="InterPro" id="IPR016195">
    <property type="entry name" value="Pol/histidinol_Pase-like"/>
</dbReference>
<dbReference type="SMART" id="SM00481">
    <property type="entry name" value="POLIIIAc"/>
    <property type="match status" value="1"/>
</dbReference>
<protein>
    <submittedName>
        <fullName evidence="2">PHP domain-containing protein</fullName>
    </submittedName>
</protein>
<gene>
    <name evidence="2" type="ORF">GCM10022402_21160</name>
</gene>
<dbReference type="Gene3D" id="1.10.150.650">
    <property type="match status" value="1"/>
</dbReference>
<sequence length="289" mass="29993">MRIDLHSHSSVSDGTDPPREVLRYAVAAGLDVLALTDHDTVAGHAAAASGLPNGLTLVPGMELSCVHAGASVHVLAYLFDPASSELAEQLRRIRDDRFTRAHTMVQRLRAAGVGVTWERVCELAGDIAGEDGPTVVGRPHVARAVVEAGAAADVQDAFDRWIGSGRPAHVARYALEPVRAVSLIAAAGGVSVLAHPARGEGSAAGAVPVELVERMARAGLAGIEVDHPSHTATERRNWRGVAVDLGLVVTGASDDHGALTDHRLGCETTHPEAYASLVDSATGAEPVTV</sequence>
<comment type="caution">
    <text evidence="2">The sequence shown here is derived from an EMBL/GenBank/DDBJ whole genome shotgun (WGS) entry which is preliminary data.</text>
</comment>
<evidence type="ECO:0000313" key="3">
    <source>
        <dbReference type="Proteomes" id="UP001500908"/>
    </source>
</evidence>
<dbReference type="CDD" id="cd07438">
    <property type="entry name" value="PHP_HisPPase_AMP"/>
    <property type="match status" value="1"/>
</dbReference>
<dbReference type="Pfam" id="PF02811">
    <property type="entry name" value="PHP"/>
    <property type="match status" value="1"/>
</dbReference>
<dbReference type="Gene3D" id="3.20.20.140">
    <property type="entry name" value="Metal-dependent hydrolases"/>
    <property type="match status" value="1"/>
</dbReference>
<dbReference type="PANTHER" id="PTHR42924:SF3">
    <property type="entry name" value="POLYMERASE_HISTIDINOL PHOSPHATASE N-TERMINAL DOMAIN-CONTAINING PROTEIN"/>
    <property type="match status" value="1"/>
</dbReference>